<gene>
    <name evidence="2" type="ORF">PRZ48_003915</name>
</gene>
<protein>
    <submittedName>
        <fullName evidence="2">Uncharacterized protein</fullName>
    </submittedName>
</protein>
<accession>A0ABR0EXZ9</accession>
<name>A0ABR0EXZ9_ZASCE</name>
<proteinExistence type="predicted"/>
<comment type="caution">
    <text evidence="2">The sequence shown here is derived from an EMBL/GenBank/DDBJ whole genome shotgun (WGS) entry which is preliminary data.</text>
</comment>
<sequence>MTDPAYAEREHKAQEARFEEWIKDPRDQTNTAVPPLPVPTRCVGFIGRDGQEGVEVDTRAELGPHQGYYPGGNDAEEVVEMENVPELFLSDHQRAERAEIPSSPPSQPPGRPEPTPALLNFVQAAFLKPPPSTQPTARMPLYATMRNLEDFYSAARPPANVQPPLNVDLGLVEICTFMPDWLLVPELLVRLMRNGADASMLAKIELSAINKLTQPNLNKRRGSHDARMEKHGKACFGVPENQVWNNAYAQAAGPENDLTANSWTNPTSEAWGSWKLESIYSIVPKENWPKGKDRLLFTQCLEYAAMFPGKDLDTAHIPWIVEKLRLGQPALPASGNRDQAAVKRFGIADPSE</sequence>
<reference evidence="2 3" key="1">
    <citation type="journal article" date="2023" name="G3 (Bethesda)">
        <title>A chromosome-level genome assembly of Zasmidium syzygii isolated from banana leaves.</title>
        <authorList>
            <person name="van Westerhoven A.C."/>
            <person name="Mehrabi R."/>
            <person name="Talebi R."/>
            <person name="Steentjes M.B.F."/>
            <person name="Corcolon B."/>
            <person name="Chong P.A."/>
            <person name="Kema G.H.J."/>
            <person name="Seidl M.F."/>
        </authorList>
    </citation>
    <scope>NUCLEOTIDE SEQUENCE [LARGE SCALE GENOMIC DNA]</scope>
    <source>
        <strain evidence="2 3">P124</strain>
    </source>
</reference>
<evidence type="ECO:0000313" key="2">
    <source>
        <dbReference type="EMBL" id="KAK4505950.1"/>
    </source>
</evidence>
<organism evidence="2 3">
    <name type="scientific">Zasmidium cellare</name>
    <name type="common">Wine cellar mold</name>
    <name type="synonym">Racodium cellare</name>
    <dbReference type="NCBI Taxonomy" id="395010"/>
    <lineage>
        <taxon>Eukaryota</taxon>
        <taxon>Fungi</taxon>
        <taxon>Dikarya</taxon>
        <taxon>Ascomycota</taxon>
        <taxon>Pezizomycotina</taxon>
        <taxon>Dothideomycetes</taxon>
        <taxon>Dothideomycetidae</taxon>
        <taxon>Mycosphaerellales</taxon>
        <taxon>Mycosphaerellaceae</taxon>
        <taxon>Zasmidium</taxon>
    </lineage>
</organism>
<feature type="compositionally biased region" description="Pro residues" evidence="1">
    <location>
        <begin position="102"/>
        <end position="115"/>
    </location>
</feature>
<evidence type="ECO:0000313" key="3">
    <source>
        <dbReference type="Proteomes" id="UP001305779"/>
    </source>
</evidence>
<dbReference type="EMBL" id="JAXOVC010000002">
    <property type="protein sequence ID" value="KAK4505950.1"/>
    <property type="molecule type" value="Genomic_DNA"/>
</dbReference>
<evidence type="ECO:0000256" key="1">
    <source>
        <dbReference type="SAM" id="MobiDB-lite"/>
    </source>
</evidence>
<feature type="region of interest" description="Disordered" evidence="1">
    <location>
        <begin position="94"/>
        <end position="116"/>
    </location>
</feature>
<dbReference type="Proteomes" id="UP001305779">
    <property type="component" value="Unassembled WGS sequence"/>
</dbReference>
<keyword evidence="3" id="KW-1185">Reference proteome</keyword>